<protein>
    <submittedName>
        <fullName evidence="2">Uncharacterized protein</fullName>
    </submittedName>
</protein>
<accession>A0A5B7K6F3</accession>
<evidence type="ECO:0000313" key="2">
    <source>
        <dbReference type="EMBL" id="MPD00235.1"/>
    </source>
</evidence>
<gene>
    <name evidence="2" type="ORF">E2C01_095695</name>
</gene>
<feature type="region of interest" description="Disordered" evidence="1">
    <location>
        <begin position="1"/>
        <end position="31"/>
    </location>
</feature>
<organism evidence="2 3">
    <name type="scientific">Portunus trituberculatus</name>
    <name type="common">Swimming crab</name>
    <name type="synonym">Neptunus trituberculatus</name>
    <dbReference type="NCBI Taxonomy" id="210409"/>
    <lineage>
        <taxon>Eukaryota</taxon>
        <taxon>Metazoa</taxon>
        <taxon>Ecdysozoa</taxon>
        <taxon>Arthropoda</taxon>
        <taxon>Crustacea</taxon>
        <taxon>Multicrustacea</taxon>
        <taxon>Malacostraca</taxon>
        <taxon>Eumalacostraca</taxon>
        <taxon>Eucarida</taxon>
        <taxon>Decapoda</taxon>
        <taxon>Pleocyemata</taxon>
        <taxon>Brachyura</taxon>
        <taxon>Eubrachyura</taxon>
        <taxon>Portunoidea</taxon>
        <taxon>Portunidae</taxon>
        <taxon>Portuninae</taxon>
        <taxon>Portunus</taxon>
    </lineage>
</organism>
<evidence type="ECO:0000256" key="1">
    <source>
        <dbReference type="SAM" id="MobiDB-lite"/>
    </source>
</evidence>
<proteinExistence type="predicted"/>
<name>A0A5B7K6F3_PORTR</name>
<reference evidence="2 3" key="1">
    <citation type="submission" date="2019-05" db="EMBL/GenBank/DDBJ databases">
        <title>Another draft genome of Portunus trituberculatus and its Hox gene families provides insights of decapod evolution.</title>
        <authorList>
            <person name="Jeong J.-H."/>
            <person name="Song I."/>
            <person name="Kim S."/>
            <person name="Choi T."/>
            <person name="Kim D."/>
            <person name="Ryu S."/>
            <person name="Kim W."/>
        </authorList>
    </citation>
    <scope>NUCLEOTIDE SEQUENCE [LARGE SCALE GENOMIC DNA]</scope>
    <source>
        <tissue evidence="2">Muscle</tissue>
    </source>
</reference>
<comment type="caution">
    <text evidence="2">The sequence shown here is derived from an EMBL/GenBank/DDBJ whole genome shotgun (WGS) entry which is preliminary data.</text>
</comment>
<dbReference type="EMBL" id="VSRR010122027">
    <property type="protein sequence ID" value="MPD00235.1"/>
    <property type="molecule type" value="Genomic_DNA"/>
</dbReference>
<evidence type="ECO:0000313" key="3">
    <source>
        <dbReference type="Proteomes" id="UP000324222"/>
    </source>
</evidence>
<feature type="compositionally biased region" description="Basic and acidic residues" evidence="1">
    <location>
        <begin position="1"/>
        <end position="20"/>
    </location>
</feature>
<keyword evidence="3" id="KW-1185">Reference proteome</keyword>
<sequence>MGGREGDVASKEEGGGARREEEEEEEEKEELRAWLPAVCSHVALPGRKQTRTKGWGVVAARALRDNGQPGRDIVANPPKLSHKSPTWMMGVGYVDKTQPIVSLHPSANHHHHYHHHHHHQQHHLRSLLRVARPLCLRD</sequence>
<dbReference type="Proteomes" id="UP000324222">
    <property type="component" value="Unassembled WGS sequence"/>
</dbReference>
<dbReference type="AlphaFoldDB" id="A0A5B7K6F3"/>